<keyword evidence="3" id="KW-0560">Oxidoreductase</keyword>
<evidence type="ECO:0000256" key="5">
    <source>
        <dbReference type="PIRSR" id="PIRSR602401-1"/>
    </source>
</evidence>
<keyword evidence="2 5" id="KW-0479">Metal-binding</keyword>
<feature type="binding site" description="axial binding residue" evidence="5">
    <location>
        <position position="548"/>
    </location>
    <ligand>
        <name>heme</name>
        <dbReference type="ChEBI" id="CHEBI:30413"/>
    </ligand>
    <ligandPart>
        <name>Fe</name>
        <dbReference type="ChEBI" id="CHEBI:18248"/>
    </ligandPart>
</feature>
<dbReference type="AlphaFoldDB" id="A0A0L6VBZ7"/>
<dbReference type="Pfam" id="PF00067">
    <property type="entry name" value="p450"/>
    <property type="match status" value="1"/>
</dbReference>
<dbReference type="InterPro" id="IPR001128">
    <property type="entry name" value="Cyt_P450"/>
</dbReference>
<dbReference type="PRINTS" id="PR00463">
    <property type="entry name" value="EP450I"/>
</dbReference>
<dbReference type="Proteomes" id="UP000037035">
    <property type="component" value="Unassembled WGS sequence"/>
</dbReference>
<dbReference type="VEuPathDB" id="FungiDB:VP01_2106g2"/>
<keyword evidence="4 5" id="KW-0408">Iron</keyword>
<keyword evidence="7" id="KW-1185">Reference proteome</keyword>
<evidence type="ECO:0000256" key="1">
    <source>
        <dbReference type="ARBA" id="ARBA00010617"/>
    </source>
</evidence>
<dbReference type="GO" id="GO:0005506">
    <property type="term" value="F:iron ion binding"/>
    <property type="evidence" value="ECO:0007669"/>
    <property type="project" value="InterPro"/>
</dbReference>
<evidence type="ECO:0000256" key="2">
    <source>
        <dbReference type="ARBA" id="ARBA00022723"/>
    </source>
</evidence>
<evidence type="ECO:0000256" key="3">
    <source>
        <dbReference type="ARBA" id="ARBA00023002"/>
    </source>
</evidence>
<keyword evidence="5" id="KW-0349">Heme</keyword>
<sequence length="620" mass="70282">MYQALRGPSTDLLIVICTQAIGTTKRDDPPFAELPGWPLYVVNLPSDRGTERCPPPLRSFAHLPIQLPAIIKHRERPLEDFAIKAFKLGPGFSITLPGMRIIDISKPEWIEYIQKTNFENYVKGHLLQPMWDMFGQGIFVADGAVWKRARQATSTIFTIKTFKTIIEPSATKSMEGLTEELTSAAEENHSIDFCDLFLRFTLESFVHMTFGKDLNILGTNGKAYNKPASRETAKLSYWTTPFVNAFNFTQDQSDFRMAVRVGWGLLESMNTSMGKRMKESLRIIDDFAYALIDERIAALSEPLGFQEEVSFPADLLSLFMNARDDRGGGLDRVELRDTSMNLLFAGRDTTAQTLSWAFFHLLMNKHLVSNIRAEAVKGLGDEQDDSALAVTYANHKHFIWSNAIIFETLRLHPSVPKNGKVALGADKIPGGPTIQAGDTMRWRLAGSHLFLDKLNGTDDSLLDHSPIHHPSDWQMGRDPSIWGPDCGEFKPERWIDEAGRIKQFGQFKFHAFNVRPSSLKLFGRTRFYDWNSPILTSLILWHGGPRLCLGMNLAIFEAVKVMVEVFKDFELEFEDGWLENVPKSETIEGITSRYQVPAYRPSLTLHMKNPMMISVEHRKN</sequence>
<evidence type="ECO:0000256" key="4">
    <source>
        <dbReference type="ARBA" id="ARBA00023004"/>
    </source>
</evidence>
<name>A0A0L6VBZ7_9BASI</name>
<dbReference type="STRING" id="27349.A0A0L6VBZ7"/>
<accession>A0A0L6VBZ7</accession>
<dbReference type="PANTHER" id="PTHR24296">
    <property type="entry name" value="CYTOCHROME P450"/>
    <property type="match status" value="1"/>
</dbReference>
<dbReference type="PRINTS" id="PR00385">
    <property type="entry name" value="P450"/>
</dbReference>
<comment type="cofactor">
    <cofactor evidence="5">
        <name>heme</name>
        <dbReference type="ChEBI" id="CHEBI:30413"/>
    </cofactor>
</comment>
<organism evidence="6 7">
    <name type="scientific">Puccinia sorghi</name>
    <dbReference type="NCBI Taxonomy" id="27349"/>
    <lineage>
        <taxon>Eukaryota</taxon>
        <taxon>Fungi</taxon>
        <taxon>Dikarya</taxon>
        <taxon>Basidiomycota</taxon>
        <taxon>Pucciniomycotina</taxon>
        <taxon>Pucciniomycetes</taxon>
        <taxon>Pucciniales</taxon>
        <taxon>Pucciniaceae</taxon>
        <taxon>Puccinia</taxon>
    </lineage>
</organism>
<dbReference type="GO" id="GO:0016705">
    <property type="term" value="F:oxidoreductase activity, acting on paired donors, with incorporation or reduction of molecular oxygen"/>
    <property type="evidence" value="ECO:0007669"/>
    <property type="project" value="InterPro"/>
</dbReference>
<evidence type="ECO:0008006" key="8">
    <source>
        <dbReference type="Google" id="ProtNLM"/>
    </source>
</evidence>
<dbReference type="SUPFAM" id="SSF48264">
    <property type="entry name" value="Cytochrome P450"/>
    <property type="match status" value="1"/>
</dbReference>
<evidence type="ECO:0000313" key="7">
    <source>
        <dbReference type="Proteomes" id="UP000037035"/>
    </source>
</evidence>
<gene>
    <name evidence="6" type="ORF">VP01_2106g2</name>
</gene>
<dbReference type="GO" id="GO:0020037">
    <property type="term" value="F:heme binding"/>
    <property type="evidence" value="ECO:0007669"/>
    <property type="project" value="InterPro"/>
</dbReference>
<evidence type="ECO:0000313" key="6">
    <source>
        <dbReference type="EMBL" id="KNZ57655.1"/>
    </source>
</evidence>
<dbReference type="InterPro" id="IPR036396">
    <property type="entry name" value="Cyt_P450_sf"/>
</dbReference>
<dbReference type="EMBL" id="LAVV01006955">
    <property type="protein sequence ID" value="KNZ57655.1"/>
    <property type="molecule type" value="Genomic_DNA"/>
</dbReference>
<reference evidence="6 7" key="1">
    <citation type="submission" date="2015-08" db="EMBL/GenBank/DDBJ databases">
        <title>Next Generation Sequencing and Analysis of the Genome of Puccinia sorghi L Schw, the Causal Agent of Maize Common Rust.</title>
        <authorList>
            <person name="Rochi L."/>
            <person name="Burguener G."/>
            <person name="Darino M."/>
            <person name="Turjanski A."/>
            <person name="Kreff E."/>
            <person name="Dieguez M.J."/>
            <person name="Sacco F."/>
        </authorList>
    </citation>
    <scope>NUCLEOTIDE SEQUENCE [LARGE SCALE GENOMIC DNA]</scope>
    <source>
        <strain evidence="6 7">RO10H11247</strain>
    </source>
</reference>
<protein>
    <recommendedName>
        <fullName evidence="8">Cytochrome P450</fullName>
    </recommendedName>
</protein>
<comment type="similarity">
    <text evidence="1">Belongs to the cytochrome P450 family.</text>
</comment>
<dbReference type="InterPro" id="IPR002401">
    <property type="entry name" value="Cyt_P450_E_grp-I"/>
</dbReference>
<dbReference type="OrthoDB" id="1470350at2759"/>
<dbReference type="Gene3D" id="1.10.630.10">
    <property type="entry name" value="Cytochrome P450"/>
    <property type="match status" value="1"/>
</dbReference>
<comment type="caution">
    <text evidence="6">The sequence shown here is derived from an EMBL/GenBank/DDBJ whole genome shotgun (WGS) entry which is preliminary data.</text>
</comment>
<proteinExistence type="inferred from homology"/>
<dbReference type="GO" id="GO:0004497">
    <property type="term" value="F:monooxygenase activity"/>
    <property type="evidence" value="ECO:0007669"/>
    <property type="project" value="InterPro"/>
</dbReference>